<dbReference type="InterPro" id="IPR032710">
    <property type="entry name" value="NTF2-like_dom_sf"/>
</dbReference>
<evidence type="ECO:0000313" key="2">
    <source>
        <dbReference type="EMBL" id="EFH90237.1"/>
    </source>
</evidence>
<dbReference type="EMBL" id="ADVG01000001">
    <property type="protein sequence ID" value="EFH90237.1"/>
    <property type="molecule type" value="Genomic_DNA"/>
</dbReference>
<sequence length="161" mass="18516">MNENATDLSHPTVRQWITAFNAHDVEALVALYAAEAELFDSGMPGPRRGKSQIENWFRWRFRSTPTITYTEQTTSRRERDTFEVTWMASGIGPRVLGLGGKPFQSPGKSVFVLKEEQIWRQQGSYDHLAVIRQIVPILNVLPRAVAEWIYSLYLRRNGVKH</sequence>
<name>D6TDV5_KTERA</name>
<dbReference type="SUPFAM" id="SSF54427">
    <property type="entry name" value="NTF2-like"/>
    <property type="match status" value="1"/>
</dbReference>
<evidence type="ECO:0000313" key="3">
    <source>
        <dbReference type="Proteomes" id="UP000004508"/>
    </source>
</evidence>
<comment type="caution">
    <text evidence="2">The sequence shown here is derived from an EMBL/GenBank/DDBJ whole genome shotgun (WGS) entry which is preliminary data.</text>
</comment>
<dbReference type="Proteomes" id="UP000004508">
    <property type="component" value="Unassembled WGS sequence"/>
</dbReference>
<keyword evidence="3" id="KW-1185">Reference proteome</keyword>
<evidence type="ECO:0000259" key="1">
    <source>
        <dbReference type="Pfam" id="PF12680"/>
    </source>
</evidence>
<dbReference type="InParanoid" id="D6TDV5"/>
<proteinExistence type="predicted"/>
<dbReference type="AlphaFoldDB" id="D6TDV5"/>
<dbReference type="InterPro" id="IPR037401">
    <property type="entry name" value="SnoaL-like"/>
</dbReference>
<organism evidence="2 3">
    <name type="scientific">Ktedonobacter racemifer DSM 44963</name>
    <dbReference type="NCBI Taxonomy" id="485913"/>
    <lineage>
        <taxon>Bacteria</taxon>
        <taxon>Bacillati</taxon>
        <taxon>Chloroflexota</taxon>
        <taxon>Ktedonobacteria</taxon>
        <taxon>Ktedonobacterales</taxon>
        <taxon>Ktedonobacteraceae</taxon>
        <taxon>Ktedonobacter</taxon>
    </lineage>
</organism>
<gene>
    <name evidence="2" type="ORF">Krac_11850</name>
</gene>
<protein>
    <recommendedName>
        <fullName evidence="1">SnoaL-like domain-containing protein</fullName>
    </recommendedName>
</protein>
<dbReference type="OrthoDB" id="1115105at2"/>
<dbReference type="RefSeq" id="WP_007907417.1">
    <property type="nucleotide sequence ID" value="NZ_ADVG01000001.1"/>
</dbReference>
<dbReference type="Gene3D" id="3.10.450.50">
    <property type="match status" value="1"/>
</dbReference>
<accession>D6TDV5</accession>
<feature type="domain" description="SnoaL-like" evidence="1">
    <location>
        <begin position="13"/>
        <end position="120"/>
    </location>
</feature>
<reference evidence="2 3" key="1">
    <citation type="journal article" date="2011" name="Stand. Genomic Sci.">
        <title>Non-contiguous finished genome sequence and contextual data of the filamentous soil bacterium Ktedonobacter racemifer type strain (SOSP1-21).</title>
        <authorList>
            <person name="Chang Y.J."/>
            <person name="Land M."/>
            <person name="Hauser L."/>
            <person name="Chertkov O."/>
            <person name="Del Rio T.G."/>
            <person name="Nolan M."/>
            <person name="Copeland A."/>
            <person name="Tice H."/>
            <person name="Cheng J.F."/>
            <person name="Lucas S."/>
            <person name="Han C."/>
            <person name="Goodwin L."/>
            <person name="Pitluck S."/>
            <person name="Ivanova N."/>
            <person name="Ovchinikova G."/>
            <person name="Pati A."/>
            <person name="Chen A."/>
            <person name="Palaniappan K."/>
            <person name="Mavromatis K."/>
            <person name="Liolios K."/>
            <person name="Brettin T."/>
            <person name="Fiebig A."/>
            <person name="Rohde M."/>
            <person name="Abt B."/>
            <person name="Goker M."/>
            <person name="Detter J.C."/>
            <person name="Woyke T."/>
            <person name="Bristow J."/>
            <person name="Eisen J.A."/>
            <person name="Markowitz V."/>
            <person name="Hugenholtz P."/>
            <person name="Kyrpides N.C."/>
            <person name="Klenk H.P."/>
            <person name="Lapidus A."/>
        </authorList>
    </citation>
    <scope>NUCLEOTIDE SEQUENCE [LARGE SCALE GENOMIC DNA]</scope>
    <source>
        <strain evidence="3">DSM 44963</strain>
    </source>
</reference>
<dbReference type="Pfam" id="PF12680">
    <property type="entry name" value="SnoaL_2"/>
    <property type="match status" value="1"/>
</dbReference>